<feature type="compositionally biased region" description="Basic and acidic residues" evidence="1">
    <location>
        <begin position="60"/>
        <end position="69"/>
    </location>
</feature>
<name>A0A4Y9Y1X8_9APHY</name>
<sequence>MAPASAGPSSLRKPPPPHTEEDPQTGEEARAYLSPKRHFLHLLSPWNRARSKHNDKKRARHEEEDRQGYDTEQEPQYPTLRGSALEGGLVELHDELLQEAGEEPDSDAPVYRWAVLYENQRGITIFSTPNYSPQTLLPLDPPPYTLPTPNPSKRAWRTQPTVSLASYPLPDGTWRWVSRAWMIDMRGDGLLQQDGFEYAWTFRSGHWR</sequence>
<dbReference type="Proteomes" id="UP000298390">
    <property type="component" value="Unassembled WGS sequence"/>
</dbReference>
<feature type="compositionally biased region" description="Basic residues" evidence="1">
    <location>
        <begin position="49"/>
        <end position="59"/>
    </location>
</feature>
<dbReference type="EMBL" id="SEKV01000578">
    <property type="protein sequence ID" value="TFY55577.1"/>
    <property type="molecule type" value="Genomic_DNA"/>
</dbReference>
<accession>A0A4Y9Y1X8</accession>
<gene>
    <name evidence="2" type="ORF">EVJ58_g8155</name>
</gene>
<comment type="caution">
    <text evidence="2">The sequence shown here is derived from an EMBL/GenBank/DDBJ whole genome shotgun (WGS) entry which is preliminary data.</text>
</comment>
<protein>
    <submittedName>
        <fullName evidence="2">Uncharacterized protein</fullName>
    </submittedName>
</protein>
<evidence type="ECO:0000256" key="1">
    <source>
        <dbReference type="SAM" id="MobiDB-lite"/>
    </source>
</evidence>
<dbReference type="STRING" id="34475.A0A4Y9Y1X8"/>
<feature type="non-terminal residue" evidence="2">
    <location>
        <position position="208"/>
    </location>
</feature>
<evidence type="ECO:0000313" key="3">
    <source>
        <dbReference type="Proteomes" id="UP000298390"/>
    </source>
</evidence>
<organism evidence="2 3">
    <name type="scientific">Rhodofomes roseus</name>
    <dbReference type="NCBI Taxonomy" id="34475"/>
    <lineage>
        <taxon>Eukaryota</taxon>
        <taxon>Fungi</taxon>
        <taxon>Dikarya</taxon>
        <taxon>Basidiomycota</taxon>
        <taxon>Agaricomycotina</taxon>
        <taxon>Agaricomycetes</taxon>
        <taxon>Polyporales</taxon>
        <taxon>Rhodofomes</taxon>
    </lineage>
</organism>
<dbReference type="AlphaFoldDB" id="A0A4Y9Y1X8"/>
<reference evidence="2 3" key="1">
    <citation type="submission" date="2019-01" db="EMBL/GenBank/DDBJ databases">
        <title>Genome sequencing of the rare red list fungi Fomitopsis rosea.</title>
        <authorList>
            <person name="Buettner E."/>
            <person name="Kellner H."/>
        </authorList>
    </citation>
    <scope>NUCLEOTIDE SEQUENCE [LARGE SCALE GENOMIC DNA]</scope>
    <source>
        <strain evidence="2 3">DSM 105464</strain>
    </source>
</reference>
<proteinExistence type="predicted"/>
<feature type="region of interest" description="Disordered" evidence="1">
    <location>
        <begin position="1"/>
        <end position="79"/>
    </location>
</feature>
<evidence type="ECO:0000313" key="2">
    <source>
        <dbReference type="EMBL" id="TFY55577.1"/>
    </source>
</evidence>